<dbReference type="KEGG" id="ccn:H924_03440"/>
<name>M1TP74_9CORY</name>
<organism evidence="1 2">
    <name type="scientific">Corynebacterium callunae DSM 20147</name>
    <dbReference type="NCBI Taxonomy" id="1121353"/>
    <lineage>
        <taxon>Bacteria</taxon>
        <taxon>Bacillati</taxon>
        <taxon>Actinomycetota</taxon>
        <taxon>Actinomycetes</taxon>
        <taxon>Mycobacteriales</taxon>
        <taxon>Corynebacteriaceae</taxon>
        <taxon>Corynebacterium</taxon>
    </lineage>
</organism>
<sequence>MTRHEFRHLRTTLLPAGADMRAHRGVETLWVEVGDGPQPIRRVKRYAYQRRYLAGDWDVIARASENGVRNQVFKMGESGDWNEYG</sequence>
<evidence type="ECO:0000313" key="2">
    <source>
        <dbReference type="Proteomes" id="UP000011760"/>
    </source>
</evidence>
<gene>
    <name evidence="1" type="ORF">H924_03440</name>
</gene>
<protein>
    <submittedName>
        <fullName evidence="1">Uncharacterized protein</fullName>
    </submittedName>
</protein>
<reference evidence="1 2" key="1">
    <citation type="submission" date="2013-02" db="EMBL/GenBank/DDBJ databases">
        <title>The complete genome sequence of Corynebacterium callunae DSM 20147.</title>
        <authorList>
            <person name="Ruckert C."/>
            <person name="Albersmeier A."/>
            <person name="Kalinowski J."/>
        </authorList>
    </citation>
    <scope>NUCLEOTIDE SEQUENCE [LARGE SCALE GENOMIC DNA]</scope>
    <source>
        <strain evidence="1 2">DSM 20147</strain>
    </source>
</reference>
<dbReference type="AlphaFoldDB" id="M1TP74"/>
<dbReference type="STRING" id="1121353.H924_03440"/>
<keyword evidence="2" id="KW-1185">Reference proteome</keyword>
<accession>M1TP74</accession>
<proteinExistence type="predicted"/>
<evidence type="ECO:0000313" key="1">
    <source>
        <dbReference type="EMBL" id="AGG66136.1"/>
    </source>
</evidence>
<dbReference type="HOGENOM" id="CLU_2507041_0_0_11"/>
<dbReference type="Proteomes" id="UP000011760">
    <property type="component" value="Chromosome"/>
</dbReference>
<dbReference type="EMBL" id="CP004354">
    <property type="protein sequence ID" value="AGG66136.1"/>
    <property type="molecule type" value="Genomic_DNA"/>
</dbReference>